<comment type="caution">
    <text evidence="1">The sequence shown here is derived from an EMBL/GenBank/DDBJ whole genome shotgun (WGS) entry which is preliminary data.</text>
</comment>
<dbReference type="RefSeq" id="WP_201649156.1">
    <property type="nucleotide sequence ID" value="NZ_CAJHCS010000004.1"/>
</dbReference>
<sequence>MEMAFGVELRIRPEHVAYEMSISMSELIDFMKDRNFPPSDGNDGRPYWRFSTIAPAMLANKKES</sequence>
<organism evidence="1 2">
    <name type="scientific">Paraburkholderia sabiae</name>
    <dbReference type="NCBI Taxonomy" id="273251"/>
    <lineage>
        <taxon>Bacteria</taxon>
        <taxon>Pseudomonadati</taxon>
        <taxon>Pseudomonadota</taxon>
        <taxon>Betaproteobacteria</taxon>
        <taxon>Burkholderiales</taxon>
        <taxon>Burkholderiaceae</taxon>
        <taxon>Paraburkholderia</taxon>
    </lineage>
</organism>
<proteinExistence type="predicted"/>
<accession>A0ABU9QD35</accession>
<gene>
    <name evidence="1" type="ORF">V4C55_16565</name>
</gene>
<keyword evidence="2" id="KW-1185">Reference proteome</keyword>
<evidence type="ECO:0000313" key="1">
    <source>
        <dbReference type="EMBL" id="MEM5287340.1"/>
    </source>
</evidence>
<name>A0ABU9QD35_9BURK</name>
<evidence type="ECO:0000313" key="2">
    <source>
        <dbReference type="Proteomes" id="UP001494588"/>
    </source>
</evidence>
<dbReference type="EMBL" id="JAZHGC010000012">
    <property type="protein sequence ID" value="MEM5287340.1"/>
    <property type="molecule type" value="Genomic_DNA"/>
</dbReference>
<dbReference type="Proteomes" id="UP001494588">
    <property type="component" value="Unassembled WGS sequence"/>
</dbReference>
<protein>
    <submittedName>
        <fullName evidence="1">Uncharacterized protein</fullName>
    </submittedName>
</protein>
<reference evidence="1 2" key="1">
    <citation type="submission" date="2024-01" db="EMBL/GenBank/DDBJ databases">
        <title>The diversity of rhizobia nodulating Mimosa spp. in eleven states of Brazil covering several biomes is determined by host plant, location, and edaphic factors.</title>
        <authorList>
            <person name="Rouws L."/>
            <person name="Barauna A."/>
            <person name="Beukes C."/>
            <person name="De Faria S.M."/>
            <person name="Gross E."/>
            <person name="Dos Reis Junior F.B."/>
            <person name="Simon M."/>
            <person name="Maluk M."/>
            <person name="Odee D.W."/>
            <person name="Kenicer G."/>
            <person name="Young J.P.W."/>
            <person name="Reis V.M."/>
            <person name="Zilli J."/>
            <person name="James E.K."/>
        </authorList>
    </citation>
    <scope>NUCLEOTIDE SEQUENCE [LARGE SCALE GENOMIC DNA]</scope>
    <source>
        <strain evidence="1 2">JPY77</strain>
    </source>
</reference>